<feature type="compositionally biased region" description="Low complexity" evidence="1">
    <location>
        <begin position="196"/>
        <end position="217"/>
    </location>
</feature>
<accession>A0A0C2FC07</accession>
<reference evidence="2 3" key="1">
    <citation type="journal article" date="2014" name="BMC Genomics">
        <title>Comparative genomics of the major fungal agents of human and animal Sporotrichosis: Sporothrix schenckii and Sporothrix brasiliensis.</title>
        <authorList>
            <person name="Teixeira M.M."/>
            <person name="de Almeida L.G."/>
            <person name="Kubitschek-Barreira P."/>
            <person name="Alves F.L."/>
            <person name="Kioshima E.S."/>
            <person name="Abadio A.K."/>
            <person name="Fernandes L."/>
            <person name="Derengowski L.S."/>
            <person name="Ferreira K.S."/>
            <person name="Souza R.C."/>
            <person name="Ruiz J.C."/>
            <person name="de Andrade N.C."/>
            <person name="Paes H.C."/>
            <person name="Nicola A.M."/>
            <person name="Albuquerque P."/>
            <person name="Gerber A.L."/>
            <person name="Martins V.P."/>
            <person name="Peconick L.D."/>
            <person name="Neto A.V."/>
            <person name="Chaucanez C.B."/>
            <person name="Silva P.A."/>
            <person name="Cunha O.L."/>
            <person name="de Oliveira F.F."/>
            <person name="dos Santos T.C."/>
            <person name="Barros A.L."/>
            <person name="Soares M.A."/>
            <person name="de Oliveira L.M."/>
            <person name="Marini M.M."/>
            <person name="Villalobos-Duno H."/>
            <person name="Cunha M.M."/>
            <person name="de Hoog S."/>
            <person name="da Silveira J.F."/>
            <person name="Henrissat B."/>
            <person name="Nino-Vega G.A."/>
            <person name="Cisalpino P.S."/>
            <person name="Mora-Montes H.M."/>
            <person name="Almeida S.R."/>
            <person name="Stajich J.E."/>
            <person name="Lopes-Bezerra L.M."/>
            <person name="Vasconcelos A.T."/>
            <person name="Felipe M.S."/>
        </authorList>
    </citation>
    <scope>NUCLEOTIDE SEQUENCE [LARGE SCALE GENOMIC DNA]</scope>
    <source>
        <strain evidence="2 3">5110</strain>
    </source>
</reference>
<sequence length="358" mass="39080">MSLVDRVSLTGAPGEEPEDYLCSALSVIFPGDIINQHGDADHGVLYTSPNLPEPLHLCVTDPDDLADRNLFSHFVWNSSLLLAKLVEAGTLAVAQDVAKDAAKYGRQSTIARLPGSGPPTAIAEDPVVCEHYPVSNFDVAGRSCVELGAGTALPSILAALLGATRVAVTDYPSEVVLENLRANLARNVTRVPVQTSASTASAASASSTEPTTSTLPTKNPTSTAVVSVDGHEWGQFDADIAKTGHHSFDRVFVCDCLWMPWEHDNLRKSIDWFLKQDDDARCWVVGGFHTGRASVVAFFNEELLASLNMEIEAIWERNCDDRERSWCVDRGIEDATERKRWLVVAILRRLRRKLTTPS</sequence>
<evidence type="ECO:0000313" key="3">
    <source>
        <dbReference type="Proteomes" id="UP000031575"/>
    </source>
</evidence>
<dbReference type="OrthoDB" id="407325at2759"/>
<dbReference type="GO" id="GO:0008757">
    <property type="term" value="F:S-adenosylmethionine-dependent methyltransferase activity"/>
    <property type="evidence" value="ECO:0007669"/>
    <property type="project" value="UniProtKB-ARBA"/>
</dbReference>
<dbReference type="AlphaFoldDB" id="A0A0C2FC07"/>
<name>A0A0C2FC07_9PEZI</name>
<dbReference type="GO" id="GO:0005737">
    <property type="term" value="C:cytoplasm"/>
    <property type="evidence" value="ECO:0007669"/>
    <property type="project" value="TreeGrafter"/>
</dbReference>
<dbReference type="InterPro" id="IPR029063">
    <property type="entry name" value="SAM-dependent_MTases_sf"/>
</dbReference>
<organism evidence="2 3">
    <name type="scientific">Sporothrix brasiliensis 5110</name>
    <dbReference type="NCBI Taxonomy" id="1398154"/>
    <lineage>
        <taxon>Eukaryota</taxon>
        <taxon>Fungi</taxon>
        <taxon>Dikarya</taxon>
        <taxon>Ascomycota</taxon>
        <taxon>Pezizomycotina</taxon>
        <taxon>Sordariomycetes</taxon>
        <taxon>Sordariomycetidae</taxon>
        <taxon>Ophiostomatales</taxon>
        <taxon>Ophiostomataceae</taxon>
        <taxon>Sporothrix</taxon>
    </lineage>
</organism>
<dbReference type="RefSeq" id="XP_040616633.1">
    <property type="nucleotide sequence ID" value="XM_040765784.1"/>
</dbReference>
<evidence type="ECO:0000256" key="1">
    <source>
        <dbReference type="SAM" id="MobiDB-lite"/>
    </source>
</evidence>
<gene>
    <name evidence="2" type="ORF">SPBR_07530</name>
</gene>
<dbReference type="Proteomes" id="UP000031575">
    <property type="component" value="Unassembled WGS sequence"/>
</dbReference>
<evidence type="ECO:0000313" key="2">
    <source>
        <dbReference type="EMBL" id="KIH88623.1"/>
    </source>
</evidence>
<dbReference type="SUPFAM" id="SSF53335">
    <property type="entry name" value="S-adenosyl-L-methionine-dependent methyltransferases"/>
    <property type="match status" value="1"/>
</dbReference>
<dbReference type="PANTHER" id="PTHR14614:SF104">
    <property type="entry name" value="N-METHYLTRANSFERASE, PUTATIVE (AFU_ORTHOLOGUE AFUA_1G17750)-RELATED"/>
    <property type="match status" value="1"/>
</dbReference>
<dbReference type="InterPro" id="IPR019410">
    <property type="entry name" value="Methyltransf_16"/>
</dbReference>
<dbReference type="EMBL" id="AWTV01000009">
    <property type="protein sequence ID" value="KIH88623.1"/>
    <property type="molecule type" value="Genomic_DNA"/>
</dbReference>
<protein>
    <recommendedName>
        <fullName evidence="4">Nicotinamide N-methyltransferase</fullName>
    </recommendedName>
</protein>
<dbReference type="Gene3D" id="3.40.50.150">
    <property type="entry name" value="Vaccinia Virus protein VP39"/>
    <property type="match status" value="1"/>
</dbReference>
<dbReference type="PANTHER" id="PTHR14614">
    <property type="entry name" value="HEPATOCELLULAR CARCINOMA-ASSOCIATED ANTIGEN"/>
    <property type="match status" value="1"/>
</dbReference>
<feature type="region of interest" description="Disordered" evidence="1">
    <location>
        <begin position="196"/>
        <end position="223"/>
    </location>
</feature>
<dbReference type="VEuPathDB" id="FungiDB:SPBR_07530"/>
<dbReference type="GeneID" id="63680705"/>
<comment type="caution">
    <text evidence="2">The sequence shown here is derived from an EMBL/GenBank/DDBJ whole genome shotgun (WGS) entry which is preliminary data.</text>
</comment>
<evidence type="ECO:0008006" key="4">
    <source>
        <dbReference type="Google" id="ProtNLM"/>
    </source>
</evidence>
<proteinExistence type="predicted"/>
<dbReference type="HOGENOM" id="CLU_032409_2_1_1"/>
<keyword evidence="3" id="KW-1185">Reference proteome</keyword>